<feature type="binding site" evidence="4">
    <location>
        <begin position="213"/>
        <end position="214"/>
    </location>
    <ligand>
        <name>D-glyceraldehyde 3-phosphate</name>
        <dbReference type="ChEBI" id="CHEBI:59776"/>
    </ligand>
</feature>
<dbReference type="CDD" id="cd18126">
    <property type="entry name" value="GAPDH_I_C"/>
    <property type="match status" value="1"/>
</dbReference>
<feature type="binding site" evidence="4">
    <location>
        <position position="236"/>
    </location>
    <ligand>
        <name>D-glyceraldehyde 3-phosphate</name>
        <dbReference type="ChEBI" id="CHEBI:59776"/>
    </ligand>
</feature>
<dbReference type="SUPFAM" id="SSF51735">
    <property type="entry name" value="NAD(P)-binding Rossmann-fold domains"/>
    <property type="match status" value="1"/>
</dbReference>
<dbReference type="InterPro" id="IPR020828">
    <property type="entry name" value="GlycerAld_3-P_DH_NAD(P)-bd"/>
</dbReference>
<feature type="site" description="Activates thiol group during catalysis" evidence="6">
    <location>
        <position position="182"/>
    </location>
</feature>
<feature type="active site" description="Nucleophile" evidence="3">
    <location>
        <position position="155"/>
    </location>
</feature>
<evidence type="ECO:0000256" key="2">
    <source>
        <dbReference type="ARBA" id="ARBA00023002"/>
    </source>
</evidence>
<dbReference type="GO" id="GO:0051287">
    <property type="term" value="F:NAD binding"/>
    <property type="evidence" value="ECO:0007669"/>
    <property type="project" value="InterPro"/>
</dbReference>
<dbReference type="GO" id="GO:0050661">
    <property type="term" value="F:NADP binding"/>
    <property type="evidence" value="ECO:0007669"/>
    <property type="project" value="InterPro"/>
</dbReference>
<organism evidence="9">
    <name type="scientific">candidate division WOR-3 bacterium</name>
    <dbReference type="NCBI Taxonomy" id="2052148"/>
    <lineage>
        <taxon>Bacteria</taxon>
        <taxon>Bacteria division WOR-3</taxon>
    </lineage>
</organism>
<dbReference type="PRINTS" id="PR00078">
    <property type="entry name" value="G3PDHDRGNASE"/>
</dbReference>
<dbReference type="FunFam" id="3.40.50.720:FF:000001">
    <property type="entry name" value="Glyceraldehyde-3-phosphate dehydrogenase"/>
    <property type="match status" value="1"/>
</dbReference>
<dbReference type="NCBIfam" id="TIGR01534">
    <property type="entry name" value="GAPDH-I"/>
    <property type="match status" value="1"/>
</dbReference>
<dbReference type="CDD" id="cd05214">
    <property type="entry name" value="GAPDH_I_N"/>
    <property type="match status" value="1"/>
</dbReference>
<reference evidence="9" key="1">
    <citation type="journal article" date="2020" name="mSystems">
        <title>Genome- and Community-Level Interaction Insights into Carbon Utilization and Element Cycling Functions of Hydrothermarchaeota in Hydrothermal Sediment.</title>
        <authorList>
            <person name="Zhou Z."/>
            <person name="Liu Y."/>
            <person name="Xu W."/>
            <person name="Pan J."/>
            <person name="Luo Z.H."/>
            <person name="Li M."/>
        </authorList>
    </citation>
    <scope>NUCLEOTIDE SEQUENCE [LARGE SCALE GENOMIC DNA]</scope>
    <source>
        <strain evidence="9">SpSt-265</strain>
    </source>
</reference>
<dbReference type="InterPro" id="IPR006424">
    <property type="entry name" value="Glyceraldehyde-3-P_DH_1"/>
</dbReference>
<feature type="binding site" evidence="5">
    <location>
        <position position="36"/>
    </location>
    <ligand>
        <name>NAD(+)</name>
        <dbReference type="ChEBI" id="CHEBI:57540"/>
    </ligand>
</feature>
<feature type="binding site" evidence="4">
    <location>
        <position position="185"/>
    </location>
    <ligand>
        <name>D-glyceraldehyde 3-phosphate</name>
        <dbReference type="ChEBI" id="CHEBI:59776"/>
    </ligand>
</feature>
<dbReference type="SUPFAM" id="SSF55347">
    <property type="entry name" value="Glyceraldehyde-3-phosphate dehydrogenase-like, C-terminal domain"/>
    <property type="match status" value="1"/>
</dbReference>
<dbReference type="PANTHER" id="PTHR43148">
    <property type="entry name" value="GLYCERALDEHYDE-3-PHOSPHATE DEHYDROGENASE 2"/>
    <property type="match status" value="1"/>
</dbReference>
<feature type="binding site" evidence="5">
    <location>
        <position position="122"/>
    </location>
    <ligand>
        <name>NAD(+)</name>
        <dbReference type="ChEBI" id="CHEBI:57540"/>
    </ligand>
</feature>
<evidence type="ECO:0000256" key="3">
    <source>
        <dbReference type="PIRSR" id="PIRSR000149-1"/>
    </source>
</evidence>
<keyword evidence="2" id="KW-0560">Oxidoreductase</keyword>
<evidence type="ECO:0000256" key="4">
    <source>
        <dbReference type="PIRSR" id="PIRSR000149-2"/>
    </source>
</evidence>
<dbReference type="InterPro" id="IPR020831">
    <property type="entry name" value="GlycerAld/Erythrose_P_DH"/>
</dbReference>
<dbReference type="GO" id="GO:0016620">
    <property type="term" value="F:oxidoreductase activity, acting on the aldehyde or oxo group of donors, NAD or NADP as acceptor"/>
    <property type="evidence" value="ECO:0007669"/>
    <property type="project" value="InterPro"/>
</dbReference>
<evidence type="ECO:0000256" key="6">
    <source>
        <dbReference type="PIRSR" id="PIRSR000149-4"/>
    </source>
</evidence>
<keyword evidence="5" id="KW-0520">NAD</keyword>
<feature type="binding site" evidence="5">
    <location>
        <position position="318"/>
    </location>
    <ligand>
        <name>NAD(+)</name>
        <dbReference type="ChEBI" id="CHEBI:57540"/>
    </ligand>
</feature>
<dbReference type="Pfam" id="PF02800">
    <property type="entry name" value="Gp_dh_C"/>
    <property type="match status" value="1"/>
</dbReference>
<dbReference type="SMART" id="SM00846">
    <property type="entry name" value="Gp_dh_N"/>
    <property type="match status" value="1"/>
</dbReference>
<dbReference type="FunFam" id="3.30.360.10:FF:000002">
    <property type="entry name" value="Glyceraldehyde-3-phosphate dehydrogenase"/>
    <property type="match status" value="1"/>
</dbReference>
<feature type="domain" description="Glyceraldehyde 3-phosphate dehydrogenase NAD(P) binding" evidence="8">
    <location>
        <begin position="5"/>
        <end position="155"/>
    </location>
</feature>
<feature type="binding site" evidence="5">
    <location>
        <begin position="14"/>
        <end position="15"/>
    </location>
    <ligand>
        <name>NAD(+)</name>
        <dbReference type="ChEBI" id="CHEBI:57540"/>
    </ligand>
</feature>
<dbReference type="PIRSF" id="PIRSF000149">
    <property type="entry name" value="GAP_DH"/>
    <property type="match status" value="1"/>
</dbReference>
<name>A0A7C1SJ36_UNCW3</name>
<dbReference type="GO" id="GO:0006006">
    <property type="term" value="P:glucose metabolic process"/>
    <property type="evidence" value="ECO:0007669"/>
    <property type="project" value="InterPro"/>
</dbReference>
<comment type="similarity">
    <text evidence="1 7">Belongs to the glyceraldehyde-3-phosphate dehydrogenase family.</text>
</comment>
<dbReference type="AlphaFoldDB" id="A0A7C1SJ36"/>
<sequence length="337" mass="36397">MAEKVKLGINGFGRIGRLVGRLVSRHPRIELAAINDVADAPTLAHLLKYDSVHGIFREEVRAEGQNLIIAGRPANVLTVKNPAEINWGALGIDIVLESTGLFRSLEKAGGHLTAGARKVVISAPPKGEGIKSIVMGINHTIYDPASDHIISNASCTTNCVVPVAKVLHENFRIRHGYMTTVHAYTNDQRILDLPHSDLRRARAAAVSMIPTSTGAAKLIGVIFPELKGKIDGMAIRVPTPDVSIVDLACVVEKRTSIEEVNAAFQTAAEGNLRGIIEYLTTPLVSVDLVGNPHSAIFDAGLTSVVDGNLVKVYAWYDNEYGYACRLVDLIDYIAERL</sequence>
<dbReference type="EMBL" id="DSLG01000002">
    <property type="protein sequence ID" value="HEA86685.1"/>
    <property type="molecule type" value="Genomic_DNA"/>
</dbReference>
<proteinExistence type="inferred from homology"/>
<protein>
    <submittedName>
        <fullName evidence="9">Type I glyceraldehyde-3-phosphate dehydrogenase</fullName>
    </submittedName>
</protein>
<dbReference type="Pfam" id="PF00044">
    <property type="entry name" value="Gp_dh_N"/>
    <property type="match status" value="1"/>
</dbReference>
<gene>
    <name evidence="9" type="primary">gap</name>
    <name evidence="9" type="ORF">ENP94_01570</name>
</gene>
<evidence type="ECO:0000256" key="1">
    <source>
        <dbReference type="ARBA" id="ARBA00007406"/>
    </source>
</evidence>
<dbReference type="InterPro" id="IPR020829">
    <property type="entry name" value="GlycerAld_3-P_DH_cat"/>
</dbReference>
<dbReference type="InterPro" id="IPR036291">
    <property type="entry name" value="NAD(P)-bd_dom_sf"/>
</dbReference>
<dbReference type="Gene3D" id="3.40.50.720">
    <property type="entry name" value="NAD(P)-binding Rossmann-like Domain"/>
    <property type="match status" value="1"/>
</dbReference>
<feature type="binding site" evidence="4">
    <location>
        <begin position="154"/>
        <end position="156"/>
    </location>
    <ligand>
        <name>D-glyceraldehyde 3-phosphate</name>
        <dbReference type="ChEBI" id="CHEBI:59776"/>
    </ligand>
</feature>
<evidence type="ECO:0000256" key="7">
    <source>
        <dbReference type="RuleBase" id="RU000397"/>
    </source>
</evidence>
<evidence type="ECO:0000259" key="8">
    <source>
        <dbReference type="SMART" id="SM00846"/>
    </source>
</evidence>
<comment type="caution">
    <text evidence="9">The sequence shown here is derived from an EMBL/GenBank/DDBJ whole genome shotgun (WGS) entry which is preliminary data.</text>
</comment>
<dbReference type="Gene3D" id="3.30.360.10">
    <property type="entry name" value="Dihydrodipicolinate Reductase, domain 2"/>
    <property type="match status" value="1"/>
</dbReference>
<evidence type="ECO:0000256" key="5">
    <source>
        <dbReference type="PIRSR" id="PIRSR000149-3"/>
    </source>
</evidence>
<accession>A0A7C1SJ36</accession>
<keyword evidence="5" id="KW-0547">Nucleotide-binding</keyword>
<evidence type="ECO:0000313" key="9">
    <source>
        <dbReference type="EMBL" id="HEA86685.1"/>
    </source>
</evidence>